<sequence length="344" mass="38964">MEDGPRQYKHLTPEQVSSFMEHGFLRIPGCFTREAAEQWTKDVWTRLGFDPNNPDTWTEERTNMPSHHSVAIRDFAPKAYAAICEIVGGEDRITEPSKSWRDAFIVNLGTKENQGKETDPKELNGWHVDGDFFVHFLDSPEQGLLVIPLFTDILPNGGGTWVCSEGVGKIARYLYDHPEGVLPRMTPVNAGEKTENFENGLEFYSRLVQGCADENFHEMIGSVGDVILLHPLMVHSASKNGRRLPRIITNPPVSLVEPFNFDRTEQANGEYSLVELKTIKEVGGLEKLRGWKIQGQRHEVVPERVKRQARMLEEEKRRLRDKERELNSGGAGPHLQQNQTVAVA</sequence>
<dbReference type="Proteomes" id="UP001345827">
    <property type="component" value="Unassembled WGS sequence"/>
</dbReference>
<comment type="caution">
    <text evidence="2">The sequence shown here is derived from an EMBL/GenBank/DDBJ whole genome shotgun (WGS) entry which is preliminary data.</text>
</comment>
<evidence type="ECO:0000256" key="1">
    <source>
        <dbReference type="SAM" id="MobiDB-lite"/>
    </source>
</evidence>
<protein>
    <submittedName>
        <fullName evidence="2">Uncharacterized protein</fullName>
    </submittedName>
</protein>
<dbReference type="Gene3D" id="2.60.120.620">
    <property type="entry name" value="q2cbj1_9rhob like domain"/>
    <property type="match status" value="1"/>
</dbReference>
<evidence type="ECO:0000313" key="2">
    <source>
        <dbReference type="EMBL" id="KAK5527807.1"/>
    </source>
</evidence>
<name>A0AAV9PVB2_9PEZI</name>
<feature type="region of interest" description="Disordered" evidence="1">
    <location>
        <begin position="317"/>
        <end position="344"/>
    </location>
</feature>
<dbReference type="EMBL" id="JAXLQG010000032">
    <property type="protein sequence ID" value="KAK5527807.1"/>
    <property type="molecule type" value="Genomic_DNA"/>
</dbReference>
<dbReference type="SUPFAM" id="SSF51197">
    <property type="entry name" value="Clavaminate synthase-like"/>
    <property type="match status" value="1"/>
</dbReference>
<feature type="compositionally biased region" description="Polar residues" evidence="1">
    <location>
        <begin position="335"/>
        <end position="344"/>
    </location>
</feature>
<evidence type="ECO:0000313" key="3">
    <source>
        <dbReference type="Proteomes" id="UP001345827"/>
    </source>
</evidence>
<proteinExistence type="predicted"/>
<keyword evidence="3" id="KW-1185">Reference proteome</keyword>
<feature type="compositionally biased region" description="Basic and acidic residues" evidence="1">
    <location>
        <begin position="317"/>
        <end position="326"/>
    </location>
</feature>
<reference evidence="2 3" key="1">
    <citation type="submission" date="2023-06" db="EMBL/GenBank/DDBJ databases">
        <title>Black Yeasts Isolated from many extreme environments.</title>
        <authorList>
            <person name="Coleine C."/>
            <person name="Stajich J.E."/>
            <person name="Selbmann L."/>
        </authorList>
    </citation>
    <scope>NUCLEOTIDE SEQUENCE [LARGE SCALE GENOMIC DNA]</scope>
    <source>
        <strain evidence="2 3">CCFEE 5887</strain>
    </source>
</reference>
<gene>
    <name evidence="2" type="ORF">LTR25_010850</name>
</gene>
<accession>A0AAV9PVB2</accession>
<organism evidence="2 3">
    <name type="scientific">Vermiconidia calcicola</name>
    <dbReference type="NCBI Taxonomy" id="1690605"/>
    <lineage>
        <taxon>Eukaryota</taxon>
        <taxon>Fungi</taxon>
        <taxon>Dikarya</taxon>
        <taxon>Ascomycota</taxon>
        <taxon>Pezizomycotina</taxon>
        <taxon>Dothideomycetes</taxon>
        <taxon>Dothideomycetidae</taxon>
        <taxon>Mycosphaerellales</taxon>
        <taxon>Extremaceae</taxon>
        <taxon>Vermiconidia</taxon>
    </lineage>
</organism>
<dbReference type="AlphaFoldDB" id="A0AAV9PVB2"/>